<proteinExistence type="predicted"/>
<reference evidence="2" key="1">
    <citation type="submission" date="2016-03" db="EMBL/GenBank/DDBJ databases">
        <authorList>
            <person name="Guldener U."/>
        </authorList>
    </citation>
    <scope>NUCLEOTIDE SEQUENCE [LARGE SCALE GENOMIC DNA]</scope>
    <source>
        <strain evidence="2">04CH-RAC-A.6.1</strain>
    </source>
</reference>
<evidence type="ECO:0000313" key="1">
    <source>
        <dbReference type="EMBL" id="CZS93616.1"/>
    </source>
</evidence>
<dbReference type="EMBL" id="FJUX01000016">
    <property type="protein sequence ID" value="CZS93616.1"/>
    <property type="molecule type" value="Genomic_DNA"/>
</dbReference>
<sequence length="75" mass="8470">MIRKIIAEVLGSNAWDWLPSACWRTATRMEDVSSIGFISFLPRTIFETQLPQDNQGQLVQPLTAVQPRTSSLDHV</sequence>
<organism evidence="1 2">
    <name type="scientific">Rhynchosporium agropyri</name>
    <dbReference type="NCBI Taxonomy" id="914238"/>
    <lineage>
        <taxon>Eukaryota</taxon>
        <taxon>Fungi</taxon>
        <taxon>Dikarya</taxon>
        <taxon>Ascomycota</taxon>
        <taxon>Pezizomycotina</taxon>
        <taxon>Leotiomycetes</taxon>
        <taxon>Helotiales</taxon>
        <taxon>Ploettnerulaceae</taxon>
        <taxon>Rhynchosporium</taxon>
    </lineage>
</organism>
<keyword evidence="2" id="KW-1185">Reference proteome</keyword>
<name>A0A1E1K681_9HELO</name>
<accession>A0A1E1K681</accession>
<dbReference type="AlphaFoldDB" id="A0A1E1K681"/>
<evidence type="ECO:0000313" key="2">
    <source>
        <dbReference type="Proteomes" id="UP000178912"/>
    </source>
</evidence>
<dbReference type="Proteomes" id="UP000178912">
    <property type="component" value="Unassembled WGS sequence"/>
</dbReference>
<protein>
    <submittedName>
        <fullName evidence="1">Uncharacterized protein</fullName>
    </submittedName>
</protein>
<gene>
    <name evidence="1" type="ORF">RAG0_03809</name>
</gene>